<name>A0A7R8WK27_9CRUS</name>
<feature type="region of interest" description="Disordered" evidence="1">
    <location>
        <begin position="73"/>
        <end position="157"/>
    </location>
</feature>
<accession>A0A7R8WK27</accession>
<protein>
    <submittedName>
        <fullName evidence="2">Uncharacterized protein</fullName>
    </submittedName>
</protein>
<dbReference type="EMBL" id="OB665781">
    <property type="protein sequence ID" value="CAD7233178.1"/>
    <property type="molecule type" value="Genomic_DNA"/>
</dbReference>
<evidence type="ECO:0000256" key="1">
    <source>
        <dbReference type="SAM" id="MobiDB-lite"/>
    </source>
</evidence>
<proteinExistence type="predicted"/>
<feature type="compositionally biased region" description="Polar residues" evidence="1">
    <location>
        <begin position="144"/>
        <end position="157"/>
    </location>
</feature>
<evidence type="ECO:0000313" key="2">
    <source>
        <dbReference type="EMBL" id="CAD7233178.1"/>
    </source>
</evidence>
<reference evidence="2" key="1">
    <citation type="submission" date="2020-11" db="EMBL/GenBank/DDBJ databases">
        <authorList>
            <person name="Tran Van P."/>
        </authorList>
    </citation>
    <scope>NUCLEOTIDE SEQUENCE</scope>
</reference>
<gene>
    <name evidence="2" type="ORF">CTOB1V02_LOCUS11001</name>
</gene>
<feature type="compositionally biased region" description="Polar residues" evidence="1">
    <location>
        <begin position="102"/>
        <end position="124"/>
    </location>
</feature>
<sequence length="157" mass="17059">MSVCVPTQRDEEARESIRNDIHRDSGLSLIVLVECNSLKIVKNIRSLVGMDIIRTVYSDDENDGNPMVQAIKDDIESEDEDYRPVALAPRPPPPKTTATIAVNSATSKNTTLSSSNAVQNTSSVETDELEDFLGPDSPSLPQPALNNDSTSSISDEQ</sequence>
<dbReference type="AlphaFoldDB" id="A0A7R8WK27"/>
<organism evidence="2">
    <name type="scientific">Cyprideis torosa</name>
    <dbReference type="NCBI Taxonomy" id="163714"/>
    <lineage>
        <taxon>Eukaryota</taxon>
        <taxon>Metazoa</taxon>
        <taxon>Ecdysozoa</taxon>
        <taxon>Arthropoda</taxon>
        <taxon>Crustacea</taxon>
        <taxon>Oligostraca</taxon>
        <taxon>Ostracoda</taxon>
        <taxon>Podocopa</taxon>
        <taxon>Podocopida</taxon>
        <taxon>Cytherocopina</taxon>
        <taxon>Cytheroidea</taxon>
        <taxon>Cytherideidae</taxon>
        <taxon>Cyprideis</taxon>
    </lineage>
</organism>